<evidence type="ECO:0008006" key="4">
    <source>
        <dbReference type="Google" id="ProtNLM"/>
    </source>
</evidence>
<proteinExistence type="inferred from homology"/>
<comment type="similarity">
    <text evidence="1">Belongs to the ARG7 family.</text>
</comment>
<dbReference type="Pfam" id="PF02519">
    <property type="entry name" value="Auxin_inducible"/>
    <property type="match status" value="1"/>
</dbReference>
<evidence type="ECO:0000256" key="1">
    <source>
        <dbReference type="ARBA" id="ARBA00006974"/>
    </source>
</evidence>
<evidence type="ECO:0000313" key="3">
    <source>
        <dbReference type="Proteomes" id="UP001324115"/>
    </source>
</evidence>
<dbReference type="Proteomes" id="UP001324115">
    <property type="component" value="Unassembled WGS sequence"/>
</dbReference>
<accession>A0AAN7EAY4</accession>
<evidence type="ECO:0000313" key="2">
    <source>
        <dbReference type="EMBL" id="KAK4567242.1"/>
    </source>
</evidence>
<name>A0AAN7EAY4_QUERU</name>
<organism evidence="2 3">
    <name type="scientific">Quercus rubra</name>
    <name type="common">Northern red oak</name>
    <name type="synonym">Quercus borealis</name>
    <dbReference type="NCBI Taxonomy" id="3512"/>
    <lineage>
        <taxon>Eukaryota</taxon>
        <taxon>Viridiplantae</taxon>
        <taxon>Streptophyta</taxon>
        <taxon>Embryophyta</taxon>
        <taxon>Tracheophyta</taxon>
        <taxon>Spermatophyta</taxon>
        <taxon>Magnoliopsida</taxon>
        <taxon>eudicotyledons</taxon>
        <taxon>Gunneridae</taxon>
        <taxon>Pentapetalae</taxon>
        <taxon>rosids</taxon>
        <taxon>fabids</taxon>
        <taxon>Fagales</taxon>
        <taxon>Fagaceae</taxon>
        <taxon>Quercus</taxon>
    </lineage>
</organism>
<keyword evidence="3" id="KW-1185">Reference proteome</keyword>
<dbReference type="EMBL" id="JAXUIC010000010">
    <property type="protein sequence ID" value="KAK4567242.1"/>
    <property type="molecule type" value="Genomic_DNA"/>
</dbReference>
<dbReference type="InterPro" id="IPR003676">
    <property type="entry name" value="SAUR_fam"/>
</dbReference>
<comment type="caution">
    <text evidence="2">The sequence shown here is derived from an EMBL/GenBank/DDBJ whole genome shotgun (WGS) entry which is preliminary data.</text>
</comment>
<dbReference type="PANTHER" id="PTHR31374">
    <property type="entry name" value="AUXIN-INDUCED PROTEIN-LIKE-RELATED"/>
    <property type="match status" value="1"/>
</dbReference>
<dbReference type="GO" id="GO:0009733">
    <property type="term" value="P:response to auxin"/>
    <property type="evidence" value="ECO:0007669"/>
    <property type="project" value="InterPro"/>
</dbReference>
<dbReference type="PANTHER" id="PTHR31374:SF281">
    <property type="entry name" value="INDOLE-3-ACETIC ACID-INDUCED PROTEIN ARG7-LIKE"/>
    <property type="match status" value="1"/>
</dbReference>
<protein>
    <recommendedName>
        <fullName evidence="4">SAUR family protein</fullName>
    </recommendedName>
</protein>
<gene>
    <name evidence="2" type="ORF">RGQ29_003165</name>
</gene>
<reference evidence="2 3" key="1">
    <citation type="journal article" date="2023" name="G3 (Bethesda)">
        <title>A haplotype-resolved chromosome-scale genome for Quercus rubra L. provides insights into the genetics of adaptive traits for red oak species.</title>
        <authorList>
            <person name="Kapoor B."/>
            <person name="Jenkins J."/>
            <person name="Schmutz J."/>
            <person name="Zhebentyayeva T."/>
            <person name="Kuelheim C."/>
            <person name="Coggeshall M."/>
            <person name="Heim C."/>
            <person name="Lasky J.R."/>
            <person name="Leites L."/>
            <person name="Islam-Faridi N."/>
            <person name="Romero-Severson J."/>
            <person name="DeLeo V.L."/>
            <person name="Lucas S.M."/>
            <person name="Lazic D."/>
            <person name="Gailing O."/>
            <person name="Carlson J."/>
            <person name="Staton M."/>
        </authorList>
    </citation>
    <scope>NUCLEOTIDE SEQUENCE [LARGE SCALE GENOMIC DNA]</scope>
    <source>
        <strain evidence="2">Pseudo-F2</strain>
    </source>
</reference>
<dbReference type="AlphaFoldDB" id="A0AAN7EAY4"/>
<sequence>MARKHDNEGTKRAPKGHFVVYVGKELKRFVIPLSMLKNPTFQQLLEKAADEYGYGSQKSIVLPCDEFTFLRTTDFLASSA</sequence>